<keyword evidence="12" id="KW-1185">Reference proteome</keyword>
<evidence type="ECO:0000256" key="3">
    <source>
        <dbReference type="ARBA" id="ARBA00022519"/>
    </source>
</evidence>
<evidence type="ECO:0000256" key="6">
    <source>
        <dbReference type="ARBA" id="ARBA00022989"/>
    </source>
</evidence>
<protein>
    <submittedName>
        <fullName evidence="11">Phosphoethanolamine transferase EptA</fullName>
        <ecNumber evidence="11">2.7.-.-</ecNumber>
    </submittedName>
</protein>
<dbReference type="InterPro" id="IPR058130">
    <property type="entry name" value="PEA_transf_C"/>
</dbReference>
<dbReference type="Gene3D" id="3.40.720.10">
    <property type="entry name" value="Alkaline Phosphatase, subunit A"/>
    <property type="match status" value="1"/>
</dbReference>
<evidence type="ECO:0000313" key="11">
    <source>
        <dbReference type="EMBL" id="CAG4973065.1"/>
    </source>
</evidence>
<keyword evidence="7 8" id="KW-0472">Membrane</keyword>
<feature type="transmembrane region" description="Helical" evidence="8">
    <location>
        <begin position="166"/>
        <end position="188"/>
    </location>
</feature>
<dbReference type="RefSeq" id="WP_215217985.1">
    <property type="nucleotide sequence ID" value="NZ_OU015430.1"/>
</dbReference>
<feature type="domain" description="Phosphoethanolamine transferase N-terminal" evidence="10">
    <location>
        <begin position="73"/>
        <end position="218"/>
    </location>
</feature>
<dbReference type="InterPro" id="IPR000917">
    <property type="entry name" value="Sulfatase_N"/>
</dbReference>
<dbReference type="EC" id="2.7.-.-" evidence="11"/>
<dbReference type="Pfam" id="PF08019">
    <property type="entry name" value="EptA_B_N"/>
    <property type="match status" value="1"/>
</dbReference>
<keyword evidence="6 8" id="KW-1133">Transmembrane helix</keyword>
<evidence type="ECO:0000256" key="2">
    <source>
        <dbReference type="ARBA" id="ARBA00022475"/>
    </source>
</evidence>
<evidence type="ECO:0000256" key="7">
    <source>
        <dbReference type="ARBA" id="ARBA00023136"/>
    </source>
</evidence>
<dbReference type="SUPFAM" id="SSF53649">
    <property type="entry name" value="Alkaline phosphatase-like"/>
    <property type="match status" value="1"/>
</dbReference>
<evidence type="ECO:0000256" key="8">
    <source>
        <dbReference type="SAM" id="Phobius"/>
    </source>
</evidence>
<dbReference type="GO" id="GO:0016740">
    <property type="term" value="F:transferase activity"/>
    <property type="evidence" value="ECO:0007669"/>
    <property type="project" value="UniProtKB-KW"/>
</dbReference>
<organism evidence="11 12">
    <name type="scientific">Novilysobacter luteus</name>
    <dbReference type="NCBI Taxonomy" id="2822368"/>
    <lineage>
        <taxon>Bacteria</taxon>
        <taxon>Pseudomonadati</taxon>
        <taxon>Pseudomonadota</taxon>
        <taxon>Gammaproteobacteria</taxon>
        <taxon>Lysobacterales</taxon>
        <taxon>Lysobacteraceae</taxon>
        <taxon>Novilysobacter</taxon>
    </lineage>
</organism>
<evidence type="ECO:0000256" key="1">
    <source>
        <dbReference type="ARBA" id="ARBA00004429"/>
    </source>
</evidence>
<proteinExistence type="predicted"/>
<feature type="domain" description="Sulfatase N-terminal" evidence="9">
    <location>
        <begin position="249"/>
        <end position="537"/>
    </location>
</feature>
<evidence type="ECO:0000256" key="4">
    <source>
        <dbReference type="ARBA" id="ARBA00022679"/>
    </source>
</evidence>
<name>A0ABM8UFL9_9GAMM</name>
<keyword evidence="3" id="KW-0997">Cell inner membrane</keyword>
<reference evidence="11 12" key="1">
    <citation type="submission" date="2021-04" db="EMBL/GenBank/DDBJ databases">
        <authorList>
            <person name="Rodrigo-Torres L."/>
            <person name="Arahal R. D."/>
            <person name="Lucena T."/>
        </authorList>
    </citation>
    <scope>NUCLEOTIDE SEQUENCE [LARGE SCALE GENOMIC DNA]</scope>
    <source>
        <strain evidence="11 12">CECT 30171</strain>
    </source>
</reference>
<feature type="transmembrane region" description="Helical" evidence="8">
    <location>
        <begin position="63"/>
        <end position="84"/>
    </location>
</feature>
<evidence type="ECO:0000256" key="5">
    <source>
        <dbReference type="ARBA" id="ARBA00022692"/>
    </source>
</evidence>
<dbReference type="InterPro" id="IPR040423">
    <property type="entry name" value="PEA_transferase"/>
</dbReference>
<evidence type="ECO:0000313" key="12">
    <source>
        <dbReference type="Proteomes" id="UP000680116"/>
    </source>
</evidence>
<keyword evidence="5 8" id="KW-0812">Transmembrane</keyword>
<dbReference type="NCBIfam" id="NF028537">
    <property type="entry name" value="P_eth_NH2_trans"/>
    <property type="match status" value="1"/>
</dbReference>
<dbReference type="InterPro" id="IPR017850">
    <property type="entry name" value="Alkaline_phosphatase_core_sf"/>
</dbReference>
<dbReference type="CDD" id="cd16017">
    <property type="entry name" value="LptA"/>
    <property type="match status" value="1"/>
</dbReference>
<evidence type="ECO:0000259" key="9">
    <source>
        <dbReference type="Pfam" id="PF00884"/>
    </source>
</evidence>
<feature type="transmembrane region" description="Helical" evidence="8">
    <location>
        <begin position="91"/>
        <end position="112"/>
    </location>
</feature>
<dbReference type="Pfam" id="PF00884">
    <property type="entry name" value="Sulfatase"/>
    <property type="match status" value="1"/>
</dbReference>
<keyword evidence="4 11" id="KW-0808">Transferase</keyword>
<dbReference type="PANTHER" id="PTHR30443:SF0">
    <property type="entry name" value="PHOSPHOETHANOLAMINE TRANSFERASE EPTA"/>
    <property type="match status" value="1"/>
</dbReference>
<gene>
    <name evidence="11" type="primary">eptA</name>
    <name evidence="11" type="ORF">LYB30171_01367</name>
</gene>
<feature type="transmembrane region" description="Helical" evidence="8">
    <location>
        <begin position="132"/>
        <end position="154"/>
    </location>
</feature>
<dbReference type="EMBL" id="OU015430">
    <property type="protein sequence ID" value="CAG4973065.1"/>
    <property type="molecule type" value="Genomic_DNA"/>
</dbReference>
<dbReference type="PANTHER" id="PTHR30443">
    <property type="entry name" value="INNER MEMBRANE PROTEIN"/>
    <property type="match status" value="1"/>
</dbReference>
<comment type="subcellular location">
    <subcellularLocation>
        <location evidence="1">Cell inner membrane</location>
        <topology evidence="1">Multi-pass membrane protein</topology>
    </subcellularLocation>
</comment>
<feature type="transmembrane region" description="Helical" evidence="8">
    <location>
        <begin position="21"/>
        <end position="43"/>
    </location>
</feature>
<keyword evidence="2" id="KW-1003">Cell membrane</keyword>
<accession>A0ABM8UFL9</accession>
<sequence>MAESIASALPRRFATPPWRAVVAWRPLVTVEALVILASGYFVLTANQPFWQAALAHAGDNRVSAVAVFVALIGLHGLLLGALVVNRWARPTLALLLVTTAFATYYMQAYGAYLDADMLRNVLHTDPAEARELLTPGLFPHVLLYAVLPGVVLYRVRVLRRRPLQAVLVRGAFLLGMWVLVMAAGAVSFKEVSSLLRNRHEVRYLITPANYLYGLGRLAFSQPPTSNRPLLPIAVDARATRPATAGKPRLLVLVVGETVRAQNWGLNGYRRQTTPRLAGLDIINFRDMQACGSSTEASLPCMFSPWGRAKYDEARIRSHQSLLHVLQRLGVEVLWRDNQSGCKGVCAGLAFESTAAAGDPVLCDRLRCLDEVLLKGLPPRAESRARDRVIVLHMLGNHGPSYFDRYPPEFETFVPTCRSAELGRCSRDQIVNAYDNAVLYTDHVLAGAIERLDAAEGYDSALIYLSDHGESLGEKGLYLHGMPYAIAPREQLRVPMLMWFKPRLAAAMDLDLPCLQRRAGMPASHDNLFSTVLGLFDIRTAAITPGRDLLAACRGPGDGDGTPGVLAAP</sequence>
<dbReference type="InterPro" id="IPR012549">
    <property type="entry name" value="EptA-like_N"/>
</dbReference>
<evidence type="ECO:0000259" key="10">
    <source>
        <dbReference type="Pfam" id="PF08019"/>
    </source>
</evidence>
<dbReference type="Proteomes" id="UP000680116">
    <property type="component" value="Chromosome"/>
</dbReference>